<evidence type="ECO:0000313" key="3">
    <source>
        <dbReference type="Proteomes" id="UP001174694"/>
    </source>
</evidence>
<proteinExistence type="predicted"/>
<protein>
    <submittedName>
        <fullName evidence="2">Uncharacterized protein</fullName>
    </submittedName>
</protein>
<dbReference type="Proteomes" id="UP001174694">
    <property type="component" value="Unassembled WGS sequence"/>
</dbReference>
<name>A0AA38VXM0_9PEZI</name>
<dbReference type="EMBL" id="JANBVO010000001">
    <property type="protein sequence ID" value="KAJ9157644.1"/>
    <property type="molecule type" value="Genomic_DNA"/>
</dbReference>
<organism evidence="2 3">
    <name type="scientific">Pleurostoma richardsiae</name>
    <dbReference type="NCBI Taxonomy" id="41990"/>
    <lineage>
        <taxon>Eukaryota</taxon>
        <taxon>Fungi</taxon>
        <taxon>Dikarya</taxon>
        <taxon>Ascomycota</taxon>
        <taxon>Pezizomycotina</taxon>
        <taxon>Sordariomycetes</taxon>
        <taxon>Sordariomycetidae</taxon>
        <taxon>Calosphaeriales</taxon>
        <taxon>Pleurostomataceae</taxon>
        <taxon>Pleurostoma</taxon>
    </lineage>
</organism>
<sequence length="267" mass="30610">MAKNIFWVNKYFYVNFPFSKMNMQKAMEDKDTTALHTALFSTGKNDPKESIALFTQLADACANKIWVRQQFGQQEWFKQVSGIQDAWWSGLDPQLLERTVMYLVYDFRINAERVMSTMQRKLGGAKRCTEGDEGHKKTRNEEMADLYGALAYPLGDMSTVLRAGLVPPQTDDCDRASHAYEERLAAVQVRAREENAQKKERKEPEAHSGRVEKRTSKRLAEKRAMQNLAERVDKMTMVTSASRHEATTELHSAKMDMLTKQIEKSGL</sequence>
<dbReference type="AlphaFoldDB" id="A0AA38VXM0"/>
<feature type="region of interest" description="Disordered" evidence="1">
    <location>
        <begin position="192"/>
        <end position="220"/>
    </location>
</feature>
<accession>A0AA38VXM0</accession>
<evidence type="ECO:0000256" key="1">
    <source>
        <dbReference type="SAM" id="MobiDB-lite"/>
    </source>
</evidence>
<gene>
    <name evidence="2" type="ORF">NKR23_g167</name>
</gene>
<comment type="caution">
    <text evidence="2">The sequence shown here is derived from an EMBL/GenBank/DDBJ whole genome shotgun (WGS) entry which is preliminary data.</text>
</comment>
<evidence type="ECO:0000313" key="2">
    <source>
        <dbReference type="EMBL" id="KAJ9157644.1"/>
    </source>
</evidence>
<reference evidence="2" key="1">
    <citation type="submission" date="2022-07" db="EMBL/GenBank/DDBJ databases">
        <title>Fungi with potential for degradation of polypropylene.</title>
        <authorList>
            <person name="Gostincar C."/>
        </authorList>
    </citation>
    <scope>NUCLEOTIDE SEQUENCE</scope>
    <source>
        <strain evidence="2">EXF-13308</strain>
    </source>
</reference>
<keyword evidence="3" id="KW-1185">Reference proteome</keyword>